<dbReference type="GO" id="GO:0003682">
    <property type="term" value="F:chromatin binding"/>
    <property type="evidence" value="ECO:0007669"/>
    <property type="project" value="TreeGrafter"/>
</dbReference>
<dbReference type="InterPro" id="IPR019787">
    <property type="entry name" value="Znf_PHD-finger"/>
</dbReference>
<feature type="region of interest" description="Disordered" evidence="17">
    <location>
        <begin position="1"/>
        <end position="25"/>
    </location>
</feature>
<feature type="compositionally biased region" description="Low complexity" evidence="17">
    <location>
        <begin position="1288"/>
        <end position="1300"/>
    </location>
</feature>
<evidence type="ECO:0000256" key="2">
    <source>
        <dbReference type="ARBA" id="ARBA00010107"/>
    </source>
</evidence>
<dbReference type="GO" id="GO:0004402">
    <property type="term" value="F:histone acetyltransferase activity"/>
    <property type="evidence" value="ECO:0007669"/>
    <property type="project" value="InterPro"/>
</dbReference>
<evidence type="ECO:0000256" key="6">
    <source>
        <dbReference type="ARBA" id="ARBA00022737"/>
    </source>
</evidence>
<evidence type="ECO:0000256" key="12">
    <source>
        <dbReference type="ARBA" id="ARBA00023163"/>
    </source>
</evidence>
<dbReference type="InterPro" id="IPR036388">
    <property type="entry name" value="WH-like_DNA-bd_sf"/>
</dbReference>
<feature type="compositionally biased region" description="Polar residues" evidence="17">
    <location>
        <begin position="1062"/>
        <end position="1071"/>
    </location>
</feature>
<feature type="compositionally biased region" description="Acidic residues" evidence="17">
    <location>
        <begin position="511"/>
        <end position="528"/>
    </location>
</feature>
<feature type="domain" description="PHD-type" evidence="18">
    <location>
        <begin position="275"/>
        <end position="326"/>
    </location>
</feature>
<evidence type="ECO:0000256" key="9">
    <source>
        <dbReference type="ARBA" id="ARBA00022853"/>
    </source>
</evidence>
<dbReference type="Gene3D" id="1.10.10.10">
    <property type="entry name" value="Winged helix-like DNA-binding domain superfamily/Winged helix DNA-binding domain"/>
    <property type="match status" value="1"/>
</dbReference>
<dbReference type="PANTHER" id="PTHR10615">
    <property type="entry name" value="HISTONE ACETYLTRANSFERASE"/>
    <property type="match status" value="1"/>
</dbReference>
<evidence type="ECO:0000256" key="8">
    <source>
        <dbReference type="ARBA" id="ARBA00022833"/>
    </source>
</evidence>
<feature type="compositionally biased region" description="Basic and acidic residues" evidence="17">
    <location>
        <begin position="550"/>
        <end position="562"/>
    </location>
</feature>
<evidence type="ECO:0000256" key="5">
    <source>
        <dbReference type="ARBA" id="ARBA00022723"/>
    </source>
</evidence>
<dbReference type="PROSITE" id="PS50016">
    <property type="entry name" value="ZF_PHD_2"/>
    <property type="match status" value="1"/>
</dbReference>
<evidence type="ECO:0000256" key="15">
    <source>
        <dbReference type="PROSITE-ProRule" id="PRU00146"/>
    </source>
</evidence>
<organism evidence="20 21">
    <name type="scientific">Pseudozyma flocculosa</name>
    <dbReference type="NCBI Taxonomy" id="84751"/>
    <lineage>
        <taxon>Eukaryota</taxon>
        <taxon>Fungi</taxon>
        <taxon>Dikarya</taxon>
        <taxon>Basidiomycota</taxon>
        <taxon>Ustilaginomycotina</taxon>
        <taxon>Ustilaginomycetes</taxon>
        <taxon>Ustilaginales</taxon>
        <taxon>Ustilaginaceae</taxon>
        <taxon>Pseudozyma</taxon>
    </lineage>
</organism>
<dbReference type="OrthoDB" id="787137at2759"/>
<dbReference type="GO" id="GO:1990467">
    <property type="term" value="C:NuA3a histone acetyltransferase complex"/>
    <property type="evidence" value="ECO:0007669"/>
    <property type="project" value="TreeGrafter"/>
</dbReference>
<evidence type="ECO:0000256" key="10">
    <source>
        <dbReference type="ARBA" id="ARBA00022990"/>
    </source>
</evidence>
<feature type="compositionally biased region" description="Polar residues" evidence="17">
    <location>
        <begin position="1191"/>
        <end position="1214"/>
    </location>
</feature>
<evidence type="ECO:0000256" key="4">
    <source>
        <dbReference type="ARBA" id="ARBA00022679"/>
    </source>
</evidence>
<feature type="compositionally biased region" description="Low complexity" evidence="17">
    <location>
        <begin position="354"/>
        <end position="365"/>
    </location>
</feature>
<feature type="region of interest" description="Disordered" evidence="17">
    <location>
        <begin position="58"/>
        <end position="131"/>
    </location>
</feature>
<name>A0A5C3F9T9_9BASI</name>
<dbReference type="InterPro" id="IPR050603">
    <property type="entry name" value="MYST_HAT"/>
</dbReference>
<keyword evidence="7 15" id="KW-0863">Zinc-finger</keyword>
<feature type="compositionally biased region" description="Pro residues" evidence="17">
    <location>
        <begin position="1301"/>
        <end position="1313"/>
    </location>
</feature>
<evidence type="ECO:0000256" key="7">
    <source>
        <dbReference type="ARBA" id="ARBA00022771"/>
    </source>
</evidence>
<evidence type="ECO:0000256" key="3">
    <source>
        <dbReference type="ARBA" id="ARBA00013184"/>
    </source>
</evidence>
<dbReference type="PANTHER" id="PTHR10615:SF161">
    <property type="entry name" value="HISTONE ACETYLTRANSFERASE KAT7"/>
    <property type="match status" value="1"/>
</dbReference>
<keyword evidence="4" id="KW-0808">Transferase</keyword>
<dbReference type="GO" id="GO:0003712">
    <property type="term" value="F:transcription coregulator activity"/>
    <property type="evidence" value="ECO:0007669"/>
    <property type="project" value="TreeGrafter"/>
</dbReference>
<evidence type="ECO:0000313" key="21">
    <source>
        <dbReference type="Proteomes" id="UP000323386"/>
    </source>
</evidence>
<dbReference type="GO" id="GO:0031507">
    <property type="term" value="P:heterochromatin formation"/>
    <property type="evidence" value="ECO:0007669"/>
    <property type="project" value="UniProtKB-ARBA"/>
</dbReference>
<dbReference type="GO" id="GO:0005634">
    <property type="term" value="C:nucleus"/>
    <property type="evidence" value="ECO:0007669"/>
    <property type="project" value="UniProtKB-SubCell"/>
</dbReference>
<dbReference type="GO" id="GO:0006357">
    <property type="term" value="P:regulation of transcription by RNA polymerase II"/>
    <property type="evidence" value="ECO:0007669"/>
    <property type="project" value="TreeGrafter"/>
</dbReference>
<feature type="region of interest" description="Disordered" evidence="17">
    <location>
        <begin position="900"/>
        <end position="976"/>
    </location>
</feature>
<evidence type="ECO:0000313" key="20">
    <source>
        <dbReference type="EMBL" id="SPO41182.1"/>
    </source>
</evidence>
<feature type="compositionally biased region" description="Low complexity" evidence="17">
    <location>
        <begin position="148"/>
        <end position="161"/>
    </location>
</feature>
<feature type="region of interest" description="Disordered" evidence="17">
    <location>
        <begin position="354"/>
        <end position="631"/>
    </location>
</feature>
<dbReference type="EC" id="2.3.1.48" evidence="3 16"/>
<keyword evidence="11" id="KW-0805">Transcription regulation</keyword>
<dbReference type="Pfam" id="PF17772">
    <property type="entry name" value="zf-MYST"/>
    <property type="match status" value="1"/>
</dbReference>
<dbReference type="InterPro" id="IPR013083">
    <property type="entry name" value="Znf_RING/FYVE/PHD"/>
</dbReference>
<dbReference type="Proteomes" id="UP000323386">
    <property type="component" value="Unassembled WGS sequence"/>
</dbReference>
<feature type="region of interest" description="Disordered" evidence="17">
    <location>
        <begin position="1232"/>
        <end position="1342"/>
    </location>
</feature>
<dbReference type="Gene3D" id="3.40.630.30">
    <property type="match status" value="1"/>
</dbReference>
<evidence type="ECO:0000256" key="13">
    <source>
        <dbReference type="ARBA" id="ARBA00023242"/>
    </source>
</evidence>
<evidence type="ECO:0000259" key="18">
    <source>
        <dbReference type="PROSITE" id="PS50016"/>
    </source>
</evidence>
<dbReference type="SMART" id="SM00249">
    <property type="entry name" value="PHD"/>
    <property type="match status" value="2"/>
</dbReference>
<comment type="catalytic activity">
    <reaction evidence="16">
        <text>L-lysyl-[protein] + acetyl-CoA = N(6)-acetyl-L-lysyl-[protein] + CoA + H(+)</text>
        <dbReference type="Rhea" id="RHEA:45948"/>
        <dbReference type="Rhea" id="RHEA-COMP:9752"/>
        <dbReference type="Rhea" id="RHEA-COMP:10731"/>
        <dbReference type="ChEBI" id="CHEBI:15378"/>
        <dbReference type="ChEBI" id="CHEBI:29969"/>
        <dbReference type="ChEBI" id="CHEBI:57287"/>
        <dbReference type="ChEBI" id="CHEBI:57288"/>
        <dbReference type="ChEBI" id="CHEBI:61930"/>
        <dbReference type="EC" id="2.3.1.48"/>
    </reaction>
</comment>
<feature type="compositionally biased region" description="Low complexity" evidence="17">
    <location>
        <begin position="1041"/>
        <end position="1061"/>
    </location>
</feature>
<dbReference type="FunFam" id="3.30.40.10:FF:000005">
    <property type="entry name" value="zinc finger protein isoform X1"/>
    <property type="match status" value="1"/>
</dbReference>
<dbReference type="Pfam" id="PF01853">
    <property type="entry name" value="MOZ_SAS"/>
    <property type="match status" value="1"/>
</dbReference>
<dbReference type="SUPFAM" id="SSF57903">
    <property type="entry name" value="FYVE/PHD zinc finger"/>
    <property type="match status" value="1"/>
</dbReference>
<feature type="compositionally biased region" description="Low complexity" evidence="17">
    <location>
        <begin position="488"/>
        <end position="506"/>
    </location>
</feature>
<accession>A0A5C3F9T9</accession>
<sequence length="1342" mass="137081">MPDSGSYFDHTAFPPPGSLSYGHAFPPGANGHGNGHDIVAAGNGPYASLPPLDAAASNLPAPVGSAPAPTSELAQPSKPKPKASARRAAMADGDVQAGLRGSPRKRKRTEGPASQAEGSVASNAASVAGDGGSGTVAAPVLVPASGAATTAAAGPSKPTAPQAQVVRVRREAAKAGTQNGGSPLKRSRSKAGSQAAQSRSAKAASSSAAASKGRAVPSPLCAFCQGSRERCAKTGGPEVLISCTDCGSSGHPTCLEWDASDRGKLDIVQSYAWRCLDCKTCERCHHDGSDIMFCDRCDRGWHLACLDPPLAEVPDGMWSCPTCQAGATSGSSSAPPAAAAATTAAAATAATAAPSLPASASTPSSDPIRLPSSPRKNGRVLTVKGQGQTSAATAGSDTSPRPKPAGFTVKLKLGKRAIGEISMASPRPTGVASSKHRRTPSAGAKAGGKGAARGGKGGQASDAKAPSADGTRQDGVAGLDAAQRATEAGAGDPGAPDAQADPQTEGAGDGLADENADAEADEESEEEVPFGGVITGEDADTSKTKPTPADIERFEQSKRSAEGKLGGAVASLSGSGAAIGRHARRPSLNRSTLASPGPSSLPLPGQAGLETPARSLGQGSQPAGNTTTVSGAVSASAPAAAGATPSAALEPVTAASSAQTGTATPIKCIRFGEYDIDTWYQAPYPEEYSMVPDGRLWICEFCLKYMKSRFMASRHQMKCKMRHPPGDEIYRDGNISIFEVDGRKNKIFCQNLCLLAKMFLDHKTLYYDVEPFLFYVVTEVDELGAHFVGYFSKEKRSPMNYNVSCIMTLPIRQRRGWGNYLIDISYLLSKKEGRVGSPEKPLSDLGLLSYRNYWTLAVFYYLRTAPDHVTMDDISAATAMTLDDVFYVLREQDMLSLAGSASGKMRTPATTKYRGGRDGGGGGGGGGLSGAASSSTPTPRSRGRPRKNNASSSLSTSGEHGRHKSHGGGSGAIPRRGEYRIHFDRDYVIAHLKNYEAKGYLQVRPDRLKWTPFLVARSFLPAGMPTIEALTSSLAAGALAEPSSSSSQSQSQATTSYDTATNGQLTPTSNGARIGNSDDNANGAMVASLQPMAASSEAPATPPVPSSSQLSALPPSDTLGLSQAWSDLSGIVSPAPGFTATRLPMAAGFQLRPGPEPSTLRVEAAGASASATVGVATLDVEQAQRWPVTGNGMSSSVADGAPTASTSSGSNVPSSDPVVAIDVDVANMPAAEAAPTPDAARDTATGADPAPVPPPGVETAPPERASTPVAAAAAAALSTPYATPPPARRTASPSMEDAAATPPPALAAPPYDPNQPFEGDCDEDALGSDEDAPGSDDPDLAA</sequence>
<keyword evidence="10" id="KW-0007">Acetylation</keyword>
<dbReference type="EMBL" id="OOIP01000025">
    <property type="protein sequence ID" value="SPO41182.1"/>
    <property type="molecule type" value="Genomic_DNA"/>
</dbReference>
<dbReference type="Gene3D" id="3.30.40.10">
    <property type="entry name" value="Zinc/RING finger domain, C3HC4 (zinc finger)"/>
    <property type="match status" value="1"/>
</dbReference>
<dbReference type="FunFam" id="3.30.60.60:FF:000001">
    <property type="entry name" value="Histone acetyltransferase"/>
    <property type="match status" value="1"/>
</dbReference>
<evidence type="ECO:0000256" key="17">
    <source>
        <dbReference type="SAM" id="MobiDB-lite"/>
    </source>
</evidence>
<evidence type="ECO:0000256" key="1">
    <source>
        <dbReference type="ARBA" id="ARBA00004123"/>
    </source>
</evidence>
<feature type="region of interest" description="Disordered" evidence="17">
    <location>
        <begin position="1041"/>
        <end position="1115"/>
    </location>
</feature>
<dbReference type="InterPro" id="IPR001965">
    <property type="entry name" value="Znf_PHD"/>
</dbReference>
<feature type="domain" description="MYST-type HAT" evidence="19">
    <location>
        <begin position="661"/>
        <end position="1012"/>
    </location>
</feature>
<keyword evidence="9" id="KW-0156">Chromatin regulator</keyword>
<dbReference type="PROSITE" id="PS51726">
    <property type="entry name" value="MYST_HAT"/>
    <property type="match status" value="1"/>
</dbReference>
<feature type="compositionally biased region" description="Low complexity" evidence="17">
    <location>
        <begin position="1257"/>
        <end position="1281"/>
    </location>
</feature>
<keyword evidence="5" id="KW-0479">Metal-binding</keyword>
<protein>
    <recommendedName>
        <fullName evidence="3 16">Histone acetyltransferase</fullName>
        <ecNumber evidence="3 16">2.3.1.48</ecNumber>
    </recommendedName>
</protein>
<feature type="compositionally biased region" description="Low complexity" evidence="17">
    <location>
        <begin position="591"/>
        <end position="609"/>
    </location>
</feature>
<keyword evidence="21" id="KW-1185">Reference proteome</keyword>
<feature type="region of interest" description="Disordered" evidence="17">
    <location>
        <begin position="1187"/>
        <end position="1217"/>
    </location>
</feature>
<feature type="compositionally biased region" description="Low complexity" evidence="17">
    <location>
        <begin position="116"/>
        <end position="128"/>
    </location>
</feature>
<feature type="compositionally biased region" description="Polar residues" evidence="17">
    <location>
        <begin position="385"/>
        <end position="399"/>
    </location>
</feature>
<proteinExistence type="inferred from homology"/>
<feature type="compositionally biased region" description="Low complexity" evidence="17">
    <location>
        <begin position="1106"/>
        <end position="1115"/>
    </location>
</feature>
<dbReference type="FunFam" id="3.40.630.30:FF:000001">
    <property type="entry name" value="Histone acetyltransferase"/>
    <property type="match status" value="1"/>
</dbReference>
<dbReference type="Gene3D" id="3.30.60.60">
    <property type="entry name" value="N-acetyl transferase-like"/>
    <property type="match status" value="1"/>
</dbReference>
<dbReference type="SUPFAM" id="SSF55729">
    <property type="entry name" value="Acyl-CoA N-acyltransferases (Nat)"/>
    <property type="match status" value="1"/>
</dbReference>
<feature type="region of interest" description="Disordered" evidence="17">
    <location>
        <begin position="148"/>
        <end position="210"/>
    </location>
</feature>
<evidence type="ECO:0000256" key="16">
    <source>
        <dbReference type="RuleBase" id="RU361211"/>
    </source>
</evidence>
<feature type="compositionally biased region" description="Low complexity" evidence="17">
    <location>
        <begin position="930"/>
        <end position="940"/>
    </location>
</feature>
<gene>
    <name evidence="20" type="ORF">PSFLO_06664</name>
</gene>
<dbReference type="InterPro" id="IPR040706">
    <property type="entry name" value="Zf-MYST"/>
</dbReference>
<dbReference type="GO" id="GO:0008270">
    <property type="term" value="F:zinc ion binding"/>
    <property type="evidence" value="ECO:0007669"/>
    <property type="project" value="UniProtKB-KW"/>
</dbReference>
<feature type="compositionally biased region" description="Low complexity" evidence="17">
    <location>
        <begin position="1232"/>
        <end position="1249"/>
    </location>
</feature>
<comment type="similarity">
    <text evidence="2 16">Belongs to the MYST (SAS/MOZ) family.</text>
</comment>
<dbReference type="InterPro" id="IPR011011">
    <property type="entry name" value="Znf_FYVE_PHD"/>
</dbReference>
<feature type="compositionally biased region" description="Gly residues" evidence="17">
    <location>
        <begin position="445"/>
        <end position="458"/>
    </location>
</feature>
<evidence type="ECO:0000259" key="19">
    <source>
        <dbReference type="PROSITE" id="PS51726"/>
    </source>
</evidence>
<dbReference type="InterPro" id="IPR002717">
    <property type="entry name" value="HAT_MYST-type"/>
</dbReference>
<keyword evidence="6" id="KW-0677">Repeat</keyword>
<keyword evidence="8" id="KW-0862">Zinc</keyword>
<comment type="subcellular location">
    <subcellularLocation>
        <location evidence="1 16">Nucleus</location>
    </subcellularLocation>
</comment>
<feature type="compositionally biased region" description="Low complexity" evidence="17">
    <location>
        <begin position="190"/>
        <end position="210"/>
    </location>
</feature>
<dbReference type="CDD" id="cd15526">
    <property type="entry name" value="PHD1_MOZ_d4"/>
    <property type="match status" value="1"/>
</dbReference>
<evidence type="ECO:0000256" key="11">
    <source>
        <dbReference type="ARBA" id="ARBA00023015"/>
    </source>
</evidence>
<dbReference type="InterPro" id="IPR016181">
    <property type="entry name" value="Acyl_CoA_acyltransferase"/>
</dbReference>
<feature type="active site" description="Proton donor/acceptor" evidence="14">
    <location>
        <position position="839"/>
    </location>
</feature>
<dbReference type="Pfam" id="PF00628">
    <property type="entry name" value="PHD"/>
    <property type="match status" value="1"/>
</dbReference>
<feature type="compositionally biased region" description="Low complexity" evidence="17">
    <location>
        <begin position="567"/>
        <end position="578"/>
    </location>
</feature>
<reference evidence="20 21" key="1">
    <citation type="submission" date="2018-03" db="EMBL/GenBank/DDBJ databases">
        <authorList>
            <person name="Guldener U."/>
        </authorList>
    </citation>
    <scope>NUCLEOTIDE SEQUENCE [LARGE SCALE GENOMIC DNA]</scope>
    <source>
        <strain evidence="20 21">DAOM196992</strain>
    </source>
</reference>
<dbReference type="CDD" id="cd15543">
    <property type="entry name" value="PHD_RSF1"/>
    <property type="match status" value="1"/>
</dbReference>
<keyword evidence="13 16" id="KW-0539">Nucleus</keyword>
<keyword evidence="12" id="KW-0804">Transcription</keyword>
<feature type="compositionally biased region" description="Gly residues" evidence="17">
    <location>
        <begin position="918"/>
        <end position="929"/>
    </location>
</feature>
<feature type="compositionally biased region" description="Acidic residues" evidence="17">
    <location>
        <begin position="1319"/>
        <end position="1342"/>
    </location>
</feature>
<evidence type="ECO:0000256" key="14">
    <source>
        <dbReference type="PIRSR" id="PIRSR602717-51"/>
    </source>
</evidence>